<protein>
    <submittedName>
        <fullName evidence="2">Replication origin-binding helicase</fullName>
    </submittedName>
</protein>
<sequence>MAKVFYKKNDMIESIKESDRNSKIYLQFPVNDRAYNFVALDKNEDFFKNISPMKSKKKFLQEMFPDGTKRKPYLDIEHYYPSEKEFKKDFKRIIPQLVDDIIKVFDTEYNTKIKPSDVLLLNSSGKSSDGYKLSVHVVVSPKNETYYYTNSKSVENSTAYHLYTCLINLNDEYKDKANFNDKTPGYLDPQVYRKDATLRMIGSGKFPTGERILVPIDSVTLEELNLSDKNKLRYLISYVDDSKPTYLLNTPLIKQTTKNKKIITRNNPPTTNFQNKLLQLVKKYLPSACKIETKDDGSYYINYENRKNPCPITSKVHTGTNRFLLYQRVNGFYLKCLSTRCKEKKSIYVGYVDQDDEFLDDAHQLNQQYLLEYSDMTNILDNWINNKKTLAIKSAMGTGKTTLIKHVLDTYGMKKILWITHRQTLTKSLYGSFKDFGFINYMDVQESLFEYDRVIVQIDSLMRTKYYDMFTGDILFKRYDLIIIDEIEGCLSHYESPFLNKPNSDSRDIFNFMMKIISTSKKLIVLDADIGIRTKLLIENTGDLTSNSDYIIINNTYKPVTKNFIITNDEADFDKKLFADIKAKKNVCVVSMSASAINKISIELNKMNVKHVTHTSKSNDKLKNELENVNDFWSKYQVVMFSPSIISGIDFNKKHFDKMYCIIRSGVKGTCDPRSFLQMVGRIRHLNNYDILCWYKQIPVTINEKDNKIIPKTCSSMYTFDDLLSYYRFYETLGNKKFIRDIDYEIQKDKNIVRMTMKDYHNDIELFDRISLYNEVELLNKHPDVFLTVLNILIIKTCNKIHYRLVSKNDREKPMTKTNIKENEIDTMVKLDESKYNIKELNTKQTKNQLNEIEKLVLKKYYFKKKLGIKKEIDNDEMRFLLDKFLDKQYLLERYETLFGYKKISETNYDSKGKNKERIKRKIIIDFVNRLLGKNYDTLDDNKLDHIIIEHDKYNKAINDIINNSMYFKDEEKYRPLFGKKSGKLKSNPKNKKAIQYYVNTLIDILKNYNITLKVERYYKNKGARLCTHSLSVDKQVKDIVCNKYIAQS</sequence>
<keyword evidence="3" id="KW-1185">Reference proteome</keyword>
<evidence type="ECO:0000313" key="2">
    <source>
        <dbReference type="EMBL" id="AGC01553.1"/>
    </source>
</evidence>
<evidence type="ECO:0000313" key="3">
    <source>
        <dbReference type="Proteomes" id="UP000201640"/>
    </source>
</evidence>
<dbReference type="GeneID" id="14445919"/>
<gene>
    <name evidence="2" type="ORF">Moumou_00004</name>
</gene>
<dbReference type="KEGG" id="vg:14445919"/>
<accession>L7RC63</accession>
<dbReference type="OrthoDB" id="450at10239"/>
<keyword evidence="2" id="KW-0067">ATP-binding</keyword>
<keyword evidence="2" id="KW-0347">Helicase</keyword>
<organism evidence="2 3">
    <name type="scientific">Acanthamoeba polyphaga moumouvirus</name>
    <dbReference type="NCBI Taxonomy" id="1269028"/>
    <lineage>
        <taxon>Viruses</taxon>
        <taxon>Varidnaviria</taxon>
        <taxon>Bamfordvirae</taxon>
        <taxon>Nucleocytoviricota</taxon>
        <taxon>Megaviricetes</taxon>
        <taxon>Imitervirales</taxon>
        <taxon>Mimiviridae</taxon>
        <taxon>Megamimivirinae</taxon>
        <taxon>Moumouvirus</taxon>
    </lineage>
</organism>
<proteinExistence type="predicted"/>
<feature type="domain" description="Replication origin-binding protein" evidence="1">
    <location>
        <begin position="387"/>
        <end position="557"/>
    </location>
</feature>
<keyword evidence="2" id="KW-0547">Nucleotide-binding</keyword>
<dbReference type="RefSeq" id="YP_007353989.1">
    <property type="nucleotide sequence ID" value="NC_020104.1"/>
</dbReference>
<name>L7RC63_9VIRU</name>
<dbReference type="InterPro" id="IPR003450">
    <property type="entry name" value="Replication_origin-bd"/>
</dbReference>
<dbReference type="Proteomes" id="UP000201640">
    <property type="component" value="Segment"/>
</dbReference>
<dbReference type="SUPFAM" id="SSF52540">
    <property type="entry name" value="P-loop containing nucleoside triphosphate hydrolases"/>
    <property type="match status" value="1"/>
</dbReference>
<reference evidence="2 3" key="1">
    <citation type="journal article" date="2012" name="Genome Biol. Evol.">
        <title>Related Giant Viruses in Distant Locations and Different Habitats: Acanthamoeba polyphaga moumouvirus Represents a Third Lineage of the Mimiviridae That Is Close to the Megavirus Lineage.</title>
        <authorList>
            <person name="Yoosuf N."/>
            <person name="Yutin N."/>
            <person name="Colson P."/>
            <person name="Shabalina S.A."/>
            <person name="Pagnier I."/>
            <person name="Robert C."/>
            <person name="Azza S."/>
            <person name="Klose T."/>
            <person name="Wong J."/>
            <person name="Rossmann M.G."/>
            <person name="La Scola B."/>
            <person name="Raoult D."/>
            <person name="Koonin E.V."/>
        </authorList>
    </citation>
    <scope>NUCLEOTIDE SEQUENCE [LARGE SCALE GENOMIC DNA]</scope>
    <source>
        <strain evidence="2 3">M10A</strain>
    </source>
</reference>
<dbReference type="EMBL" id="JX962719">
    <property type="protein sequence ID" value="AGC01553.1"/>
    <property type="molecule type" value="Genomic_DNA"/>
</dbReference>
<dbReference type="GO" id="GO:0006260">
    <property type="term" value="P:DNA replication"/>
    <property type="evidence" value="ECO:0007669"/>
    <property type="project" value="InterPro"/>
</dbReference>
<dbReference type="InterPro" id="IPR027417">
    <property type="entry name" value="P-loop_NTPase"/>
</dbReference>
<feature type="domain" description="Replication origin-binding protein" evidence="1">
    <location>
        <begin position="568"/>
        <end position="695"/>
    </location>
</feature>
<dbReference type="GO" id="GO:0005524">
    <property type="term" value="F:ATP binding"/>
    <property type="evidence" value="ECO:0007669"/>
    <property type="project" value="InterPro"/>
</dbReference>
<dbReference type="GO" id="GO:0003688">
    <property type="term" value="F:DNA replication origin binding"/>
    <property type="evidence" value="ECO:0007669"/>
    <property type="project" value="InterPro"/>
</dbReference>
<dbReference type="GO" id="GO:0004386">
    <property type="term" value="F:helicase activity"/>
    <property type="evidence" value="ECO:0007669"/>
    <property type="project" value="UniProtKB-KW"/>
</dbReference>
<dbReference type="Pfam" id="PF02399">
    <property type="entry name" value="Herpes_ori_bp"/>
    <property type="match status" value="2"/>
</dbReference>
<keyword evidence="2" id="KW-0378">Hydrolase</keyword>
<dbReference type="Gene3D" id="3.40.50.300">
    <property type="entry name" value="P-loop containing nucleotide triphosphate hydrolases"/>
    <property type="match status" value="1"/>
</dbReference>
<evidence type="ECO:0000259" key="1">
    <source>
        <dbReference type="Pfam" id="PF02399"/>
    </source>
</evidence>